<accession>A0A9Q2NQF6</accession>
<feature type="region of interest" description="Disordered" evidence="1">
    <location>
        <begin position="415"/>
        <end position="437"/>
    </location>
</feature>
<keyword evidence="2" id="KW-0812">Transmembrane</keyword>
<dbReference type="EMBL" id="JAFBWN010000026">
    <property type="protein sequence ID" value="MBM2357077.1"/>
    <property type="molecule type" value="Genomic_DNA"/>
</dbReference>
<feature type="transmembrane region" description="Helical" evidence="2">
    <location>
        <begin position="351"/>
        <end position="370"/>
    </location>
</feature>
<evidence type="ECO:0008006" key="5">
    <source>
        <dbReference type="Google" id="ProtNLM"/>
    </source>
</evidence>
<evidence type="ECO:0000313" key="4">
    <source>
        <dbReference type="Proteomes" id="UP000809337"/>
    </source>
</evidence>
<feature type="transmembrane region" description="Helical" evidence="2">
    <location>
        <begin position="61"/>
        <end position="84"/>
    </location>
</feature>
<proteinExistence type="predicted"/>
<sequence>MTTDRSLTDAQARGVRHARELETHLAWLDTFSSTALGVLSVASGIYTYLGVSSLLDDTGAMSVFAAIAYSVAVSVGIFVFWSYMMRLFPAVRSAQSRIGLTLAMGLGSLAIVAMSSWLNAAALAGSAAVEQHLATTVQDYQTALEETHEIALSAQGLERDVARVRQSFEDLSEQEAAGALSGLAGRGAVFRVLRQKSAELAGLEAQIATQTPLVSAAFAEGNTILSRMRALTVEAGPVEARSVEFSEATVRLAGLIAQLRQLSVAPLVERAAQDLAASVVLPELDGSTSQIRTDQASTITSVLDVLAQRAATLERAAAAVIAQTPPPEVTYTPISSADAVILYARNFVPSWAGAIAIDLLPAVLVFILAITHAAIRQGREGTAVDDTMTLAELRTALGAIRDVELAMNNMPDTLEKEAQSNPLRTLPATPAKPDTAA</sequence>
<evidence type="ECO:0000313" key="3">
    <source>
        <dbReference type="EMBL" id="MBM2357077.1"/>
    </source>
</evidence>
<evidence type="ECO:0000256" key="1">
    <source>
        <dbReference type="SAM" id="MobiDB-lite"/>
    </source>
</evidence>
<reference evidence="3" key="1">
    <citation type="submission" date="2021-01" db="EMBL/GenBank/DDBJ databases">
        <title>Diatom-associated Roseobacters Show Island Model of Population Structure.</title>
        <authorList>
            <person name="Qu L."/>
            <person name="Feng X."/>
            <person name="Chen Y."/>
            <person name="Li L."/>
            <person name="Wang X."/>
            <person name="Hu Z."/>
            <person name="Wang H."/>
            <person name="Luo H."/>
        </authorList>
    </citation>
    <scope>NUCLEOTIDE SEQUENCE</scope>
    <source>
        <strain evidence="3">SM26-45</strain>
    </source>
</reference>
<gene>
    <name evidence="3" type="ORF">JQX14_21230</name>
</gene>
<feature type="transmembrane region" description="Helical" evidence="2">
    <location>
        <begin position="96"/>
        <end position="118"/>
    </location>
</feature>
<comment type="caution">
    <text evidence="3">The sequence shown here is derived from an EMBL/GenBank/DDBJ whole genome shotgun (WGS) entry which is preliminary data.</text>
</comment>
<keyword evidence="2" id="KW-0472">Membrane</keyword>
<keyword evidence="2" id="KW-1133">Transmembrane helix</keyword>
<dbReference type="Proteomes" id="UP000809337">
    <property type="component" value="Unassembled WGS sequence"/>
</dbReference>
<protein>
    <recommendedName>
        <fullName evidence="5">DUF4407 domain-containing protein</fullName>
    </recommendedName>
</protein>
<organism evidence="3 4">
    <name type="scientific">Pseudosulfitobacter pseudonitzschiae</name>
    <dbReference type="NCBI Taxonomy" id="1402135"/>
    <lineage>
        <taxon>Bacteria</taxon>
        <taxon>Pseudomonadati</taxon>
        <taxon>Pseudomonadota</taxon>
        <taxon>Alphaproteobacteria</taxon>
        <taxon>Rhodobacterales</taxon>
        <taxon>Roseobacteraceae</taxon>
        <taxon>Pseudosulfitobacter</taxon>
    </lineage>
</organism>
<feature type="transmembrane region" description="Helical" evidence="2">
    <location>
        <begin position="26"/>
        <end position="49"/>
    </location>
</feature>
<name>A0A9Q2NQF6_9RHOB</name>
<dbReference type="RefSeq" id="WP_051539469.1">
    <property type="nucleotide sequence ID" value="NZ_JAJNGX010000030.1"/>
</dbReference>
<dbReference type="AlphaFoldDB" id="A0A9Q2NQF6"/>
<evidence type="ECO:0000256" key="2">
    <source>
        <dbReference type="SAM" id="Phobius"/>
    </source>
</evidence>